<protein>
    <submittedName>
        <fullName evidence="7">Solute carrier family 35 member C2</fullName>
    </submittedName>
</protein>
<evidence type="ECO:0000259" key="6">
    <source>
        <dbReference type="Pfam" id="PF03151"/>
    </source>
</evidence>
<feature type="transmembrane region" description="Helical" evidence="5">
    <location>
        <begin position="308"/>
        <end position="329"/>
    </location>
</feature>
<dbReference type="EMBL" id="GBHO01019420">
    <property type="protein sequence ID" value="JAG24184.1"/>
    <property type="molecule type" value="Transcribed_RNA"/>
</dbReference>
<feature type="transmembrane region" description="Helical" evidence="5">
    <location>
        <begin position="124"/>
        <end position="144"/>
    </location>
</feature>
<dbReference type="SUPFAM" id="SSF103481">
    <property type="entry name" value="Multidrug resistance efflux transporter EmrE"/>
    <property type="match status" value="1"/>
</dbReference>
<dbReference type="PANTHER" id="PTHR11132">
    <property type="entry name" value="SOLUTE CARRIER FAMILY 35"/>
    <property type="match status" value="1"/>
</dbReference>
<feature type="transmembrane region" description="Helical" evidence="5">
    <location>
        <begin position="212"/>
        <end position="232"/>
    </location>
</feature>
<evidence type="ECO:0000313" key="7">
    <source>
        <dbReference type="EMBL" id="JAG24184.1"/>
    </source>
</evidence>
<feature type="domain" description="Sugar phosphate transporter" evidence="6">
    <location>
        <begin position="34"/>
        <end position="326"/>
    </location>
</feature>
<feature type="transmembrane region" description="Helical" evidence="5">
    <location>
        <begin position="177"/>
        <end position="200"/>
    </location>
</feature>
<organism evidence="7">
    <name type="scientific">Lygus hesperus</name>
    <name type="common">Western plant bug</name>
    <dbReference type="NCBI Taxonomy" id="30085"/>
    <lineage>
        <taxon>Eukaryota</taxon>
        <taxon>Metazoa</taxon>
        <taxon>Ecdysozoa</taxon>
        <taxon>Arthropoda</taxon>
        <taxon>Hexapoda</taxon>
        <taxon>Insecta</taxon>
        <taxon>Pterygota</taxon>
        <taxon>Neoptera</taxon>
        <taxon>Paraneoptera</taxon>
        <taxon>Hemiptera</taxon>
        <taxon>Heteroptera</taxon>
        <taxon>Panheteroptera</taxon>
        <taxon>Cimicomorpha</taxon>
        <taxon>Miridae</taxon>
        <taxon>Mirini</taxon>
        <taxon>Lygus</taxon>
    </lineage>
</organism>
<keyword evidence="3 5" id="KW-1133">Transmembrane helix</keyword>
<comment type="subcellular location">
    <subcellularLocation>
        <location evidence="1">Membrane</location>
        <topology evidence="1">Multi-pass membrane protein</topology>
    </subcellularLocation>
</comment>
<evidence type="ECO:0000256" key="3">
    <source>
        <dbReference type="ARBA" id="ARBA00022989"/>
    </source>
</evidence>
<accession>A0A0A9XW94</accession>
<gene>
    <name evidence="7" type="primary">SLC35C2_0</name>
    <name evidence="7" type="ORF">CM83_69539</name>
</gene>
<evidence type="ECO:0000256" key="4">
    <source>
        <dbReference type="ARBA" id="ARBA00023136"/>
    </source>
</evidence>
<keyword evidence="4 5" id="KW-0472">Membrane</keyword>
<dbReference type="InterPro" id="IPR037185">
    <property type="entry name" value="EmrE-like"/>
</dbReference>
<sequence>MARVVLQDSSSDWSFLQSGRRGFMWTIIYTSGIIFLYFPLSIGLTFYQRWFLQKFNYPLTVTMCHMAIKFCVAAFCQWLWKCWHGKQPARLDWSTTFRRIIPMGIVSGIDIAFSNWGLHYITVSLYTMTKSSSIVFILLFAILFKLEEMSWMLVGIVLAIAGGLLMFTYQAAQFNAIGFILVLLASFSSGIRWTLAQFLMQKSDLHLKNPLYFLYQVQPWMCLSVVPFVIAFEAKPGWGAWHSLTFPQDSGLVWSNALYVALGSFIALMMELSEYLIIGQLSGLTLSVAGIFKEVCTLTLAIEWTGDIMSRLNFEGLLLCMGGIVLHVVHKTFNSGRPGGHSNHKQIVDEASARFLADVETTTDDDDDDNRDDSSTEVKKAYYTLLHDVTLHPRKIM</sequence>
<dbReference type="GO" id="GO:0016020">
    <property type="term" value="C:membrane"/>
    <property type="evidence" value="ECO:0007669"/>
    <property type="project" value="UniProtKB-SubCell"/>
</dbReference>
<feature type="transmembrane region" description="Helical" evidence="5">
    <location>
        <begin position="252"/>
        <end position="269"/>
    </location>
</feature>
<feature type="transmembrane region" description="Helical" evidence="5">
    <location>
        <begin position="23"/>
        <end position="47"/>
    </location>
</feature>
<dbReference type="AlphaFoldDB" id="A0A0A9XW94"/>
<keyword evidence="2 5" id="KW-0812">Transmembrane</keyword>
<evidence type="ECO:0000256" key="5">
    <source>
        <dbReference type="SAM" id="Phobius"/>
    </source>
</evidence>
<feature type="transmembrane region" description="Helical" evidence="5">
    <location>
        <begin position="151"/>
        <end position="171"/>
    </location>
</feature>
<evidence type="ECO:0000256" key="1">
    <source>
        <dbReference type="ARBA" id="ARBA00004141"/>
    </source>
</evidence>
<reference evidence="7" key="1">
    <citation type="journal article" date="2014" name="PLoS ONE">
        <title>Transcriptome-Based Identification of ABC Transporters in the Western Tarnished Plant Bug Lygus hesperus.</title>
        <authorList>
            <person name="Hull J.J."/>
            <person name="Chaney K."/>
            <person name="Geib S.M."/>
            <person name="Fabrick J.A."/>
            <person name="Brent C.S."/>
            <person name="Walsh D."/>
            <person name="Lavine L.C."/>
        </authorList>
    </citation>
    <scope>NUCLEOTIDE SEQUENCE</scope>
</reference>
<feature type="transmembrane region" description="Helical" evidence="5">
    <location>
        <begin position="59"/>
        <end position="80"/>
    </location>
</feature>
<proteinExistence type="predicted"/>
<feature type="transmembrane region" description="Helical" evidence="5">
    <location>
        <begin position="281"/>
        <end position="302"/>
    </location>
</feature>
<name>A0A0A9XW94_LYGHE</name>
<dbReference type="Pfam" id="PF03151">
    <property type="entry name" value="TPT"/>
    <property type="match status" value="1"/>
</dbReference>
<dbReference type="InterPro" id="IPR004853">
    <property type="entry name" value="Sugar_P_trans_dom"/>
</dbReference>
<reference evidence="7" key="2">
    <citation type="submission" date="2014-07" db="EMBL/GenBank/DDBJ databases">
        <authorList>
            <person name="Hull J."/>
        </authorList>
    </citation>
    <scope>NUCLEOTIDE SEQUENCE</scope>
</reference>
<dbReference type="InterPro" id="IPR050186">
    <property type="entry name" value="TPT_transporter"/>
</dbReference>
<evidence type="ECO:0000256" key="2">
    <source>
        <dbReference type="ARBA" id="ARBA00022692"/>
    </source>
</evidence>